<evidence type="ECO:0000259" key="2">
    <source>
        <dbReference type="PROSITE" id="PS50158"/>
    </source>
</evidence>
<dbReference type="InterPro" id="IPR001878">
    <property type="entry name" value="Znf_CCHC"/>
</dbReference>
<dbReference type="InParanoid" id="A0A1Q3C9W5"/>
<dbReference type="EMBL" id="BDDD01001541">
    <property type="protein sequence ID" value="GAV76873.1"/>
    <property type="molecule type" value="Genomic_DNA"/>
</dbReference>
<keyword evidence="1" id="KW-0479">Metal-binding</keyword>
<sequence>MQPNESIKNLYNRLLDITNRLLGLGKVFGQDELVRKLLGCLNDEWEPKFTAIEESKDLKTMEIEELLGSLMTHEELEEEEYVLFAKRFTKFAKMNKARRFQKKNFNKGEGSKMDPPTCFECNKPGHIKVDCPQLKKKKLFKKKSLKAWHLSDDESSDDEVTEQVANLCFMALGDDEDSENEVGDSYTFGELQFAFDEFLVEFKKKFSQCSLLKKNMASVEKEKKHELAKKDDHIVKPTSCNDITLEREVESLKEKNVNLEKSFSKFTLGSKKLEEMLGSQRSYLDKTGIGYAPIEVKAKLKKTRTRPLCTYFHKVGHTFNKCFKRIANHHSHTRPSPNHNPITFRQVWVPKGTISPKCNIKGPNKQWIPRSNLFNTFVGGTMLAGKPQRGTTVVCG</sequence>
<name>A0A1Q3C9W5_CEPFO</name>
<accession>A0A1Q3C9W5</accession>
<dbReference type="SUPFAM" id="SSF57756">
    <property type="entry name" value="Retrovirus zinc finger-like domains"/>
    <property type="match status" value="1"/>
</dbReference>
<dbReference type="InterPro" id="IPR036875">
    <property type="entry name" value="Znf_CCHC_sf"/>
</dbReference>
<evidence type="ECO:0000313" key="3">
    <source>
        <dbReference type="EMBL" id="GAV76873.1"/>
    </source>
</evidence>
<organism evidence="3 4">
    <name type="scientific">Cephalotus follicularis</name>
    <name type="common">Albany pitcher plant</name>
    <dbReference type="NCBI Taxonomy" id="3775"/>
    <lineage>
        <taxon>Eukaryota</taxon>
        <taxon>Viridiplantae</taxon>
        <taxon>Streptophyta</taxon>
        <taxon>Embryophyta</taxon>
        <taxon>Tracheophyta</taxon>
        <taxon>Spermatophyta</taxon>
        <taxon>Magnoliopsida</taxon>
        <taxon>eudicotyledons</taxon>
        <taxon>Gunneridae</taxon>
        <taxon>Pentapetalae</taxon>
        <taxon>rosids</taxon>
        <taxon>fabids</taxon>
        <taxon>Oxalidales</taxon>
        <taxon>Cephalotaceae</taxon>
        <taxon>Cephalotus</taxon>
    </lineage>
</organism>
<keyword evidence="1" id="KW-0862">Zinc</keyword>
<protein>
    <submittedName>
        <fullName evidence="3">Zf-CCHC domain-containing protein/UBN2 domain-containing protein</fullName>
    </submittedName>
</protein>
<dbReference type="Proteomes" id="UP000187406">
    <property type="component" value="Unassembled WGS sequence"/>
</dbReference>
<comment type="caution">
    <text evidence="3">The sequence shown here is derived from an EMBL/GenBank/DDBJ whole genome shotgun (WGS) entry which is preliminary data.</text>
</comment>
<reference evidence="4" key="1">
    <citation type="submission" date="2016-04" db="EMBL/GenBank/DDBJ databases">
        <title>Cephalotus genome sequencing.</title>
        <authorList>
            <person name="Fukushima K."/>
            <person name="Hasebe M."/>
            <person name="Fang X."/>
        </authorList>
    </citation>
    <scope>NUCLEOTIDE SEQUENCE [LARGE SCALE GENOMIC DNA]</scope>
    <source>
        <strain evidence="4">cv. St1</strain>
    </source>
</reference>
<dbReference type="Pfam" id="PF14223">
    <property type="entry name" value="Retrotran_gag_2"/>
    <property type="match status" value="1"/>
</dbReference>
<proteinExistence type="predicted"/>
<dbReference type="GO" id="GO:0003676">
    <property type="term" value="F:nucleic acid binding"/>
    <property type="evidence" value="ECO:0007669"/>
    <property type="project" value="InterPro"/>
</dbReference>
<dbReference type="Gene3D" id="4.10.60.10">
    <property type="entry name" value="Zinc finger, CCHC-type"/>
    <property type="match status" value="1"/>
</dbReference>
<dbReference type="GO" id="GO:0008270">
    <property type="term" value="F:zinc ion binding"/>
    <property type="evidence" value="ECO:0007669"/>
    <property type="project" value="UniProtKB-KW"/>
</dbReference>
<dbReference type="Pfam" id="PF00098">
    <property type="entry name" value="zf-CCHC"/>
    <property type="match status" value="1"/>
</dbReference>
<keyword evidence="1" id="KW-0863">Zinc-finger</keyword>
<feature type="domain" description="CCHC-type" evidence="2">
    <location>
        <begin position="118"/>
        <end position="133"/>
    </location>
</feature>
<gene>
    <name evidence="3" type="ORF">CFOL_v3_20346</name>
</gene>
<evidence type="ECO:0000313" key="4">
    <source>
        <dbReference type="Proteomes" id="UP000187406"/>
    </source>
</evidence>
<dbReference type="AlphaFoldDB" id="A0A1Q3C9W5"/>
<dbReference type="PROSITE" id="PS50158">
    <property type="entry name" value="ZF_CCHC"/>
    <property type="match status" value="1"/>
</dbReference>
<dbReference type="OrthoDB" id="413361at2759"/>
<dbReference type="SMART" id="SM00343">
    <property type="entry name" value="ZnF_C2HC"/>
    <property type="match status" value="1"/>
</dbReference>
<evidence type="ECO:0000256" key="1">
    <source>
        <dbReference type="PROSITE-ProRule" id="PRU00047"/>
    </source>
</evidence>
<keyword evidence="4" id="KW-1185">Reference proteome</keyword>